<dbReference type="CDD" id="cd06261">
    <property type="entry name" value="TM_PBP2"/>
    <property type="match status" value="1"/>
</dbReference>
<gene>
    <name evidence="11" type="ORF">DD902_06645</name>
</gene>
<evidence type="ECO:0000259" key="10">
    <source>
        <dbReference type="PROSITE" id="PS50928"/>
    </source>
</evidence>
<feature type="transmembrane region" description="Helical" evidence="9">
    <location>
        <begin position="182"/>
        <end position="204"/>
    </location>
</feature>
<dbReference type="EMBL" id="QEIT01000031">
    <property type="protein sequence ID" value="PWZ74951.1"/>
    <property type="molecule type" value="Genomic_DNA"/>
</dbReference>
<evidence type="ECO:0000313" key="12">
    <source>
        <dbReference type="Proteomes" id="UP000246800"/>
    </source>
</evidence>
<evidence type="ECO:0000256" key="9">
    <source>
        <dbReference type="RuleBase" id="RU363032"/>
    </source>
</evidence>
<dbReference type="PANTHER" id="PTHR32243">
    <property type="entry name" value="MALTOSE TRANSPORT SYSTEM PERMEASE-RELATED"/>
    <property type="match status" value="1"/>
</dbReference>
<name>A0A2P5PLX9_STAPS</name>
<feature type="transmembrane region" description="Helical" evidence="9">
    <location>
        <begin position="74"/>
        <end position="96"/>
    </location>
</feature>
<accession>A0A2P5PLX9</accession>
<evidence type="ECO:0000256" key="7">
    <source>
        <dbReference type="ARBA" id="ARBA00023112"/>
    </source>
</evidence>
<dbReference type="SUPFAM" id="SSF161098">
    <property type="entry name" value="MetI-like"/>
    <property type="match status" value="1"/>
</dbReference>
<organism evidence="11 12">
    <name type="scientific">Staphylococcus pseudintermedius</name>
    <dbReference type="NCBI Taxonomy" id="283734"/>
    <lineage>
        <taxon>Bacteria</taxon>
        <taxon>Bacillati</taxon>
        <taxon>Bacillota</taxon>
        <taxon>Bacilli</taxon>
        <taxon>Bacillales</taxon>
        <taxon>Staphylococcaceae</taxon>
        <taxon>Staphylococcus</taxon>
        <taxon>Staphylococcus intermedius group</taxon>
    </lineage>
</organism>
<comment type="subcellular location">
    <subcellularLocation>
        <location evidence="1 9">Cell membrane</location>
        <topology evidence="1 9">Multi-pass membrane protein</topology>
    </subcellularLocation>
</comment>
<dbReference type="Gene3D" id="1.10.3720.10">
    <property type="entry name" value="MetI-like"/>
    <property type="match status" value="1"/>
</dbReference>
<dbReference type="Pfam" id="PF00528">
    <property type="entry name" value="BPD_transp_1"/>
    <property type="match status" value="1"/>
</dbReference>
<sequence>MKKQHIVYLALYIVVILLTVIAVFPFLWIILSSFKSTNELANHPLSLISKEFTIEYYKQVLFDLGFIKNIRNSLIISLVATLISIVVSALGAYGIVRFFPSFGKLMTRFLITTYMFPPILLAIPYTIVIVQLGLMNTWIGLVITYLSFSIPYAVWMLIGFFSTVPIEIEEAAKVDGANRLVIFSKIVLPIVMPGLVATAVYTFINTWNEFLFALLLINTTNKMPISIALYSLNGSEILNWGQMLAASVIIVLPSILFFMLIQKKISAGLSEGSIK</sequence>
<dbReference type="GO" id="GO:0005886">
    <property type="term" value="C:plasma membrane"/>
    <property type="evidence" value="ECO:0007669"/>
    <property type="project" value="UniProtKB-SubCell"/>
</dbReference>
<dbReference type="InterPro" id="IPR035906">
    <property type="entry name" value="MetI-like_sf"/>
</dbReference>
<dbReference type="AlphaFoldDB" id="A0A2P5PLX9"/>
<keyword evidence="6 9" id="KW-1133">Transmembrane helix</keyword>
<dbReference type="InterPro" id="IPR050901">
    <property type="entry name" value="BP-dep_ABC_trans_perm"/>
</dbReference>
<keyword evidence="7" id="KW-0921">Nickel transport</keyword>
<dbReference type="RefSeq" id="WP_063278723.1">
    <property type="nucleotide sequence ID" value="NZ_BAAFHR010000002.1"/>
</dbReference>
<keyword evidence="2 9" id="KW-0813">Transport</keyword>
<feature type="transmembrane region" description="Helical" evidence="9">
    <location>
        <begin position="138"/>
        <end position="161"/>
    </location>
</feature>
<dbReference type="Proteomes" id="UP000246800">
    <property type="component" value="Unassembled WGS sequence"/>
</dbReference>
<feature type="transmembrane region" description="Helical" evidence="9">
    <location>
        <begin position="108"/>
        <end position="132"/>
    </location>
</feature>
<evidence type="ECO:0000256" key="6">
    <source>
        <dbReference type="ARBA" id="ARBA00022989"/>
    </source>
</evidence>
<keyword evidence="7" id="KW-0406">Ion transport</keyword>
<evidence type="ECO:0000256" key="5">
    <source>
        <dbReference type="ARBA" id="ARBA00022692"/>
    </source>
</evidence>
<comment type="caution">
    <text evidence="11">The sequence shown here is derived from an EMBL/GenBank/DDBJ whole genome shotgun (WGS) entry which is preliminary data.</text>
</comment>
<reference evidence="11 12" key="1">
    <citation type="journal article" date="2018" name="Vet. Microbiol.">
        <title>Clonal diversity and geographic distribution of methicillin-resistant Staphylococcus pseudintermedius from Australian animals: Discovery of novel sequence types.</title>
        <authorList>
            <person name="Worthing K.A."/>
            <person name="Abraham S."/>
            <person name="Coombs G.W."/>
            <person name="Pang S."/>
            <person name="Saputra S."/>
            <person name="Jordan D."/>
            <person name="Trott D.J."/>
            <person name="Norris J.M."/>
        </authorList>
    </citation>
    <scope>NUCLEOTIDE SEQUENCE [LARGE SCALE GENOMIC DNA]</scope>
    <source>
        <strain evidence="11 12">ST525 1</strain>
    </source>
</reference>
<evidence type="ECO:0000256" key="4">
    <source>
        <dbReference type="ARBA" id="ARBA00022596"/>
    </source>
</evidence>
<keyword evidence="8 9" id="KW-0472">Membrane</keyword>
<keyword evidence="3" id="KW-1003">Cell membrane</keyword>
<keyword evidence="4" id="KW-0533">Nickel</keyword>
<evidence type="ECO:0000256" key="3">
    <source>
        <dbReference type="ARBA" id="ARBA00022475"/>
    </source>
</evidence>
<dbReference type="GO" id="GO:0055085">
    <property type="term" value="P:transmembrane transport"/>
    <property type="evidence" value="ECO:0007669"/>
    <property type="project" value="InterPro"/>
</dbReference>
<evidence type="ECO:0000256" key="8">
    <source>
        <dbReference type="ARBA" id="ARBA00023136"/>
    </source>
</evidence>
<dbReference type="PROSITE" id="PS50928">
    <property type="entry name" value="ABC_TM1"/>
    <property type="match status" value="1"/>
</dbReference>
<comment type="similarity">
    <text evidence="9">Belongs to the binding-protein-dependent transport system permease family.</text>
</comment>
<protein>
    <submittedName>
        <fullName evidence="11">Carbohydrate ABC transporter permease</fullName>
    </submittedName>
</protein>
<proteinExistence type="inferred from homology"/>
<evidence type="ECO:0000313" key="11">
    <source>
        <dbReference type="EMBL" id="PWZ74951.1"/>
    </source>
</evidence>
<feature type="domain" description="ABC transmembrane type-1" evidence="10">
    <location>
        <begin position="70"/>
        <end position="261"/>
    </location>
</feature>
<evidence type="ECO:0000256" key="2">
    <source>
        <dbReference type="ARBA" id="ARBA00022448"/>
    </source>
</evidence>
<evidence type="ECO:0000256" key="1">
    <source>
        <dbReference type="ARBA" id="ARBA00004651"/>
    </source>
</evidence>
<dbReference type="GO" id="GO:0015675">
    <property type="term" value="P:nickel cation transport"/>
    <property type="evidence" value="ECO:0007669"/>
    <property type="project" value="UniProtKB-KW"/>
</dbReference>
<keyword evidence="5 9" id="KW-0812">Transmembrane</keyword>
<feature type="transmembrane region" description="Helical" evidence="9">
    <location>
        <begin position="7"/>
        <end position="31"/>
    </location>
</feature>
<feature type="transmembrane region" description="Helical" evidence="9">
    <location>
        <begin position="244"/>
        <end position="261"/>
    </location>
</feature>
<dbReference type="InterPro" id="IPR000515">
    <property type="entry name" value="MetI-like"/>
</dbReference>
<dbReference type="PANTHER" id="PTHR32243:SF18">
    <property type="entry name" value="INNER MEMBRANE ABC TRANSPORTER PERMEASE PROTEIN YCJP"/>
    <property type="match status" value="1"/>
</dbReference>